<evidence type="ECO:0000313" key="1">
    <source>
        <dbReference type="EMBL" id="NKE56057.1"/>
    </source>
</evidence>
<dbReference type="Proteomes" id="UP001515943">
    <property type="component" value="Unassembled WGS sequence"/>
</dbReference>
<comment type="caution">
    <text evidence="1">The sequence shown here is derived from an EMBL/GenBank/DDBJ whole genome shotgun (WGS) entry which is preliminary data.</text>
</comment>
<sequence length="273" mass="29719">MSVRPAWQDLPTGLREAVQDRTGPVLEAEIPSVGRNSAFAASLTTASGRVFCKGGRAEGPQAIMHRNEAAVNPFLPKNLAPQLLWHIEQDDWLLLGFEHVSGQHADLSPGSADLSLMADAVRKIGAIKPPEVPRRMIADHWEAALANGTTSEWAAQAPQHMHGSTLVHSDLNPLNVLVADTARVVDWAWWRTGAAWIDPAFVVVRLIAEGHEPAGAEEWAAQFDGFRKAPSEAISAFAASLVCLWERKFADTDVTKAARTWAEFRTANGPQFP</sequence>
<dbReference type="Gene3D" id="3.90.1200.10">
    <property type="match status" value="1"/>
</dbReference>
<gene>
    <name evidence="1" type="ORF">FXN61_04120</name>
</gene>
<keyword evidence="2" id="KW-1185">Reference proteome</keyword>
<dbReference type="RefSeq" id="WP_167970394.1">
    <property type="nucleotide sequence ID" value="NZ_VSRL01000008.1"/>
</dbReference>
<accession>A0ABX1FB06</accession>
<dbReference type="EMBL" id="VSRL01000008">
    <property type="protein sequence ID" value="NKE56057.1"/>
    <property type="molecule type" value="Genomic_DNA"/>
</dbReference>
<evidence type="ECO:0008006" key="3">
    <source>
        <dbReference type="Google" id="ProtNLM"/>
    </source>
</evidence>
<name>A0ABX1FB06_9PSEU</name>
<dbReference type="SUPFAM" id="SSF56112">
    <property type="entry name" value="Protein kinase-like (PK-like)"/>
    <property type="match status" value="1"/>
</dbReference>
<organism evidence="1 2">
    <name type="scientific">Lentzea indica</name>
    <dbReference type="NCBI Taxonomy" id="2604800"/>
    <lineage>
        <taxon>Bacteria</taxon>
        <taxon>Bacillati</taxon>
        <taxon>Actinomycetota</taxon>
        <taxon>Actinomycetes</taxon>
        <taxon>Pseudonocardiales</taxon>
        <taxon>Pseudonocardiaceae</taxon>
        <taxon>Lentzea</taxon>
    </lineage>
</organism>
<protein>
    <recommendedName>
        <fullName evidence="3">Phosphotransferase enzyme family protein</fullName>
    </recommendedName>
</protein>
<reference evidence="1 2" key="1">
    <citation type="submission" date="2019-08" db="EMBL/GenBank/DDBJ databases">
        <title>Lentzea from Indian Himalayas.</title>
        <authorList>
            <person name="Mandal S."/>
            <person name="Mallick Gupta A."/>
            <person name="Maiti P.K."/>
            <person name="Sarkar J."/>
            <person name="Mandal S."/>
        </authorList>
    </citation>
    <scope>NUCLEOTIDE SEQUENCE [LARGE SCALE GENOMIC DNA]</scope>
    <source>
        <strain evidence="1 2">PSKA42</strain>
    </source>
</reference>
<dbReference type="InterPro" id="IPR011009">
    <property type="entry name" value="Kinase-like_dom_sf"/>
</dbReference>
<evidence type="ECO:0000313" key="2">
    <source>
        <dbReference type="Proteomes" id="UP001515943"/>
    </source>
</evidence>
<proteinExistence type="predicted"/>